<evidence type="ECO:0000313" key="3">
    <source>
        <dbReference type="Proteomes" id="UP000015105"/>
    </source>
</evidence>
<accession>A0A453GEP2</accession>
<dbReference type="Gramene" id="AET3Gv20981500.1">
    <property type="protein sequence ID" value="AET3Gv20981500.1"/>
    <property type="gene ID" value="AET3Gv20981500"/>
</dbReference>
<dbReference type="EnsemblPlants" id="AET3Gv20981500.1">
    <property type="protein sequence ID" value="AET3Gv20981500.1"/>
    <property type="gene ID" value="AET3Gv20981500"/>
</dbReference>
<evidence type="ECO:0000313" key="2">
    <source>
        <dbReference type="EnsemblPlants" id="AET3Gv20981500.1"/>
    </source>
</evidence>
<feature type="region of interest" description="Disordered" evidence="1">
    <location>
        <begin position="1"/>
        <end position="24"/>
    </location>
</feature>
<reference evidence="2" key="5">
    <citation type="journal article" date="2021" name="G3 (Bethesda)">
        <title>Aegilops tauschii genome assembly Aet v5.0 features greater sequence contiguity and improved annotation.</title>
        <authorList>
            <person name="Wang L."/>
            <person name="Zhu T."/>
            <person name="Rodriguez J.C."/>
            <person name="Deal K.R."/>
            <person name="Dubcovsky J."/>
            <person name="McGuire P.E."/>
            <person name="Lux T."/>
            <person name="Spannagl M."/>
            <person name="Mayer K.F.X."/>
            <person name="Baldrich P."/>
            <person name="Meyers B.C."/>
            <person name="Huo N."/>
            <person name="Gu Y.Q."/>
            <person name="Zhou H."/>
            <person name="Devos K.M."/>
            <person name="Bennetzen J.L."/>
            <person name="Unver T."/>
            <person name="Budak H."/>
            <person name="Gulick P.J."/>
            <person name="Galiba G."/>
            <person name="Kalapos B."/>
            <person name="Nelson D.R."/>
            <person name="Li P."/>
            <person name="You F.M."/>
            <person name="Luo M.C."/>
            <person name="Dvorak J."/>
        </authorList>
    </citation>
    <scope>NUCLEOTIDE SEQUENCE [LARGE SCALE GENOMIC DNA]</scope>
    <source>
        <strain evidence="2">cv. AL8/78</strain>
    </source>
</reference>
<proteinExistence type="predicted"/>
<feature type="region of interest" description="Disordered" evidence="1">
    <location>
        <begin position="53"/>
        <end position="123"/>
    </location>
</feature>
<evidence type="ECO:0000256" key="1">
    <source>
        <dbReference type="SAM" id="MobiDB-lite"/>
    </source>
</evidence>
<reference evidence="2" key="4">
    <citation type="submission" date="2019-03" db="UniProtKB">
        <authorList>
            <consortium name="EnsemblPlants"/>
        </authorList>
    </citation>
    <scope>IDENTIFICATION</scope>
</reference>
<feature type="compositionally biased region" description="Low complexity" evidence="1">
    <location>
        <begin position="85"/>
        <end position="96"/>
    </location>
</feature>
<organism evidence="2 3">
    <name type="scientific">Aegilops tauschii subsp. strangulata</name>
    <name type="common">Goatgrass</name>
    <dbReference type="NCBI Taxonomy" id="200361"/>
    <lineage>
        <taxon>Eukaryota</taxon>
        <taxon>Viridiplantae</taxon>
        <taxon>Streptophyta</taxon>
        <taxon>Embryophyta</taxon>
        <taxon>Tracheophyta</taxon>
        <taxon>Spermatophyta</taxon>
        <taxon>Magnoliopsida</taxon>
        <taxon>Liliopsida</taxon>
        <taxon>Poales</taxon>
        <taxon>Poaceae</taxon>
        <taxon>BOP clade</taxon>
        <taxon>Pooideae</taxon>
        <taxon>Triticodae</taxon>
        <taxon>Triticeae</taxon>
        <taxon>Triticinae</taxon>
        <taxon>Aegilops</taxon>
    </lineage>
</organism>
<dbReference type="Proteomes" id="UP000015105">
    <property type="component" value="Chromosome 3D"/>
</dbReference>
<keyword evidence="3" id="KW-1185">Reference proteome</keyword>
<name>A0A453GEP2_AEGTS</name>
<sequence>PLRILGRPRWQSHRRPIGTTSGLTQLASRPAAAAAAAAFFAAGRAAALLETLCPTPSRRPPRPRLCLPRRSSAPASPLRPRPARRSAPAAPPSQAATLPCPGRLAPLQAGGSLPVRTPALGSA</sequence>
<dbReference type="AlphaFoldDB" id="A0A453GEP2"/>
<reference evidence="2" key="3">
    <citation type="journal article" date="2017" name="Nature">
        <title>Genome sequence of the progenitor of the wheat D genome Aegilops tauschii.</title>
        <authorList>
            <person name="Luo M.C."/>
            <person name="Gu Y.Q."/>
            <person name="Puiu D."/>
            <person name="Wang H."/>
            <person name="Twardziok S.O."/>
            <person name="Deal K.R."/>
            <person name="Huo N."/>
            <person name="Zhu T."/>
            <person name="Wang L."/>
            <person name="Wang Y."/>
            <person name="McGuire P.E."/>
            <person name="Liu S."/>
            <person name="Long H."/>
            <person name="Ramasamy R.K."/>
            <person name="Rodriguez J.C."/>
            <person name="Van S.L."/>
            <person name="Yuan L."/>
            <person name="Wang Z."/>
            <person name="Xia Z."/>
            <person name="Xiao L."/>
            <person name="Anderson O.D."/>
            <person name="Ouyang S."/>
            <person name="Liang Y."/>
            <person name="Zimin A.V."/>
            <person name="Pertea G."/>
            <person name="Qi P."/>
            <person name="Bennetzen J.L."/>
            <person name="Dai X."/>
            <person name="Dawson M.W."/>
            <person name="Muller H.G."/>
            <person name="Kugler K."/>
            <person name="Rivarola-Duarte L."/>
            <person name="Spannagl M."/>
            <person name="Mayer K.F.X."/>
            <person name="Lu F.H."/>
            <person name="Bevan M.W."/>
            <person name="Leroy P."/>
            <person name="Li P."/>
            <person name="You F.M."/>
            <person name="Sun Q."/>
            <person name="Liu Z."/>
            <person name="Lyons E."/>
            <person name="Wicker T."/>
            <person name="Salzberg S.L."/>
            <person name="Devos K.M."/>
            <person name="Dvorak J."/>
        </authorList>
    </citation>
    <scope>NUCLEOTIDE SEQUENCE [LARGE SCALE GENOMIC DNA]</scope>
    <source>
        <strain evidence="2">cv. AL8/78</strain>
    </source>
</reference>
<feature type="compositionally biased region" description="Low complexity" evidence="1">
    <location>
        <begin position="64"/>
        <end position="78"/>
    </location>
</feature>
<reference evidence="3" key="2">
    <citation type="journal article" date="2017" name="Nat. Plants">
        <title>The Aegilops tauschii genome reveals multiple impacts of transposons.</title>
        <authorList>
            <person name="Zhao G."/>
            <person name="Zou C."/>
            <person name="Li K."/>
            <person name="Wang K."/>
            <person name="Li T."/>
            <person name="Gao L."/>
            <person name="Zhang X."/>
            <person name="Wang H."/>
            <person name="Yang Z."/>
            <person name="Liu X."/>
            <person name="Jiang W."/>
            <person name="Mao L."/>
            <person name="Kong X."/>
            <person name="Jiao Y."/>
            <person name="Jia J."/>
        </authorList>
    </citation>
    <scope>NUCLEOTIDE SEQUENCE [LARGE SCALE GENOMIC DNA]</scope>
    <source>
        <strain evidence="3">cv. AL8/78</strain>
    </source>
</reference>
<reference evidence="3" key="1">
    <citation type="journal article" date="2014" name="Science">
        <title>Ancient hybridizations among the ancestral genomes of bread wheat.</title>
        <authorList>
            <consortium name="International Wheat Genome Sequencing Consortium,"/>
            <person name="Marcussen T."/>
            <person name="Sandve S.R."/>
            <person name="Heier L."/>
            <person name="Spannagl M."/>
            <person name="Pfeifer M."/>
            <person name="Jakobsen K.S."/>
            <person name="Wulff B.B."/>
            <person name="Steuernagel B."/>
            <person name="Mayer K.F."/>
            <person name="Olsen O.A."/>
        </authorList>
    </citation>
    <scope>NUCLEOTIDE SEQUENCE [LARGE SCALE GENOMIC DNA]</scope>
    <source>
        <strain evidence="3">cv. AL8/78</strain>
    </source>
</reference>
<protein>
    <submittedName>
        <fullName evidence="2">Uncharacterized protein</fullName>
    </submittedName>
</protein>